<gene>
    <name evidence="2" type="ORF">FuraDRAFT_0688</name>
</gene>
<accession>B9Z0R6</accession>
<proteinExistence type="predicted"/>
<organism evidence="2 3">
    <name type="scientific">Pseudogulbenkiania ferrooxidans 2002</name>
    <dbReference type="NCBI Taxonomy" id="279714"/>
    <lineage>
        <taxon>Bacteria</taxon>
        <taxon>Pseudomonadati</taxon>
        <taxon>Pseudomonadota</taxon>
        <taxon>Betaproteobacteria</taxon>
        <taxon>Neisseriales</taxon>
        <taxon>Chromobacteriaceae</taxon>
        <taxon>Pseudogulbenkiania</taxon>
    </lineage>
</organism>
<dbReference type="Proteomes" id="UP000003165">
    <property type="component" value="Unassembled WGS sequence"/>
</dbReference>
<feature type="signal peptide" evidence="1">
    <location>
        <begin position="1"/>
        <end position="15"/>
    </location>
</feature>
<name>B9Z0R6_9NEIS</name>
<evidence type="ECO:0000256" key="1">
    <source>
        <dbReference type="SAM" id="SignalP"/>
    </source>
</evidence>
<protein>
    <submittedName>
        <fullName evidence="2">Uncharacterized protein</fullName>
    </submittedName>
</protein>
<evidence type="ECO:0000313" key="2">
    <source>
        <dbReference type="EMBL" id="EEG09672.1"/>
    </source>
</evidence>
<keyword evidence="3" id="KW-1185">Reference proteome</keyword>
<dbReference type="eggNOG" id="ENOG50332H5">
    <property type="taxonomic scope" value="Bacteria"/>
</dbReference>
<keyword evidence="1" id="KW-0732">Signal</keyword>
<dbReference type="EMBL" id="ACIS01000002">
    <property type="protein sequence ID" value="EEG09672.1"/>
    <property type="molecule type" value="Genomic_DNA"/>
</dbReference>
<sequence length="120" mass="13142" precursor="true">MVAAGFAMASSVAMAAQPLSRHTLSGAEINKTFVGKVATDGHHWTYHLKPDGSIDGVEMGRPRKGRWSIHDNRLCLSVPLGAPEQCVAIVREGKGLIFRDNGMDITDVQVEPYRSRQQLQ</sequence>
<feature type="chain" id="PRO_5012271560" evidence="1">
    <location>
        <begin position="16"/>
        <end position="120"/>
    </location>
</feature>
<reference evidence="2 3" key="1">
    <citation type="submission" date="2009-02" db="EMBL/GenBank/DDBJ databases">
        <title>Sequencing of the draft genome and assembly of Lutiella nitroferrum 2002.</title>
        <authorList>
            <consortium name="US DOE Joint Genome Institute (JGI-PGF)"/>
            <person name="Lucas S."/>
            <person name="Copeland A."/>
            <person name="Lapidus A."/>
            <person name="Glavina del Rio T."/>
            <person name="Tice H."/>
            <person name="Bruce D."/>
            <person name="Goodwin L."/>
            <person name="Pitluck S."/>
            <person name="Larimer F."/>
            <person name="Land M.L."/>
            <person name="Hauser L."/>
            <person name="Coates J.D."/>
        </authorList>
    </citation>
    <scope>NUCLEOTIDE SEQUENCE [LARGE SCALE GENOMIC DNA]</scope>
    <source>
        <strain evidence="2 3">2002</strain>
    </source>
</reference>
<dbReference type="AlphaFoldDB" id="B9Z0R6"/>
<comment type="caution">
    <text evidence="2">The sequence shown here is derived from an EMBL/GenBank/DDBJ whole genome shotgun (WGS) entry which is preliminary data.</text>
</comment>
<evidence type="ECO:0000313" key="3">
    <source>
        <dbReference type="Proteomes" id="UP000003165"/>
    </source>
</evidence>